<accession>A0A521AP16</accession>
<gene>
    <name evidence="3" type="ORF">SAMN06265379_101288</name>
</gene>
<dbReference type="AlphaFoldDB" id="A0A521AP16"/>
<dbReference type="RefSeq" id="WP_142531683.1">
    <property type="nucleotide sequence ID" value="NZ_FXTB01000001.1"/>
</dbReference>
<dbReference type="InterPro" id="IPR000326">
    <property type="entry name" value="PAP2/HPO"/>
</dbReference>
<dbReference type="SMART" id="SM00014">
    <property type="entry name" value="acidPPc"/>
    <property type="match status" value="1"/>
</dbReference>
<evidence type="ECO:0000313" key="3">
    <source>
        <dbReference type="EMBL" id="SMO36552.1"/>
    </source>
</evidence>
<evidence type="ECO:0000256" key="1">
    <source>
        <dbReference type="SAM" id="Phobius"/>
    </source>
</evidence>
<feature type="transmembrane region" description="Helical" evidence="1">
    <location>
        <begin position="55"/>
        <end position="73"/>
    </location>
</feature>
<dbReference type="InterPro" id="IPR036938">
    <property type="entry name" value="PAP2/HPO_sf"/>
</dbReference>
<sequence length="231" mass="26594">MDALLQLDAQLLLWLNYFHTAFFDKAFWLTSDTLVWVPMYLVLLYAIVKGQKWQSWITVLALIVMVVLCDRISTDIFKYGFERLRPTHDEELKDIVKTVFGYRGGKFGFVSSHATNTIGLAVFSSLLFRNTYYTAFMLIWSVLVSYSRIYLGVHFPGDVIGGLLLGALLGYLVYKVYQIVMTRYAQAGHLKKKEIKKHIAATFNQRQIHQIIFTGLLTFVLILIFSKVMPV</sequence>
<dbReference type="PANTHER" id="PTHR14969">
    <property type="entry name" value="SPHINGOSINE-1-PHOSPHATE PHOSPHOHYDROLASE"/>
    <property type="match status" value="1"/>
</dbReference>
<dbReference type="SUPFAM" id="SSF48317">
    <property type="entry name" value="Acid phosphatase/Vanadium-dependent haloperoxidase"/>
    <property type="match status" value="1"/>
</dbReference>
<proteinExistence type="predicted"/>
<dbReference type="PANTHER" id="PTHR14969:SF13">
    <property type="entry name" value="AT30094P"/>
    <property type="match status" value="1"/>
</dbReference>
<feature type="transmembrane region" description="Helical" evidence="1">
    <location>
        <begin position="211"/>
        <end position="229"/>
    </location>
</feature>
<feature type="transmembrane region" description="Helical" evidence="1">
    <location>
        <begin position="135"/>
        <end position="153"/>
    </location>
</feature>
<feature type="transmembrane region" description="Helical" evidence="1">
    <location>
        <begin position="159"/>
        <end position="177"/>
    </location>
</feature>
<keyword evidence="1" id="KW-0472">Membrane</keyword>
<keyword evidence="4" id="KW-1185">Reference proteome</keyword>
<dbReference type="EMBL" id="FXTB01000001">
    <property type="protein sequence ID" value="SMO36552.1"/>
    <property type="molecule type" value="Genomic_DNA"/>
</dbReference>
<reference evidence="3 4" key="1">
    <citation type="submission" date="2017-05" db="EMBL/GenBank/DDBJ databases">
        <authorList>
            <person name="Varghese N."/>
            <person name="Submissions S."/>
        </authorList>
    </citation>
    <scope>NUCLEOTIDE SEQUENCE [LARGE SCALE GENOMIC DNA]</scope>
    <source>
        <strain evidence="3 4">DSM 27040</strain>
    </source>
</reference>
<keyword evidence="1" id="KW-1133">Transmembrane helix</keyword>
<feature type="transmembrane region" description="Helical" evidence="1">
    <location>
        <begin position="26"/>
        <end position="48"/>
    </location>
</feature>
<protein>
    <submittedName>
        <fullName evidence="3">Undecaprenyl-diphosphatase</fullName>
    </submittedName>
</protein>
<dbReference type="Gene3D" id="1.20.144.10">
    <property type="entry name" value="Phosphatidic acid phosphatase type 2/haloperoxidase"/>
    <property type="match status" value="1"/>
</dbReference>
<evidence type="ECO:0000259" key="2">
    <source>
        <dbReference type="SMART" id="SM00014"/>
    </source>
</evidence>
<dbReference type="Pfam" id="PF01569">
    <property type="entry name" value="PAP2"/>
    <property type="match status" value="1"/>
</dbReference>
<feature type="domain" description="Phosphatidic acid phosphatase type 2/haloperoxidase" evidence="2">
    <location>
        <begin position="58"/>
        <end position="174"/>
    </location>
</feature>
<name>A0A521AP16_SACCC</name>
<keyword evidence="1" id="KW-0812">Transmembrane</keyword>
<evidence type="ECO:0000313" key="4">
    <source>
        <dbReference type="Proteomes" id="UP000319040"/>
    </source>
</evidence>
<dbReference type="Proteomes" id="UP000319040">
    <property type="component" value="Unassembled WGS sequence"/>
</dbReference>
<organism evidence="3 4">
    <name type="scientific">Saccharicrinis carchari</name>
    <dbReference type="NCBI Taxonomy" id="1168039"/>
    <lineage>
        <taxon>Bacteria</taxon>
        <taxon>Pseudomonadati</taxon>
        <taxon>Bacteroidota</taxon>
        <taxon>Bacteroidia</taxon>
        <taxon>Marinilabiliales</taxon>
        <taxon>Marinilabiliaceae</taxon>
        <taxon>Saccharicrinis</taxon>
    </lineage>
</organism>
<dbReference type="OrthoDB" id="9789113at2"/>